<organism evidence="2 3">
    <name type="scientific">Flavobacterium jejuense</name>
    <dbReference type="NCBI Taxonomy" id="1544455"/>
    <lineage>
        <taxon>Bacteria</taxon>
        <taxon>Pseudomonadati</taxon>
        <taxon>Bacteroidota</taxon>
        <taxon>Flavobacteriia</taxon>
        <taxon>Flavobacteriales</taxon>
        <taxon>Flavobacteriaceae</taxon>
        <taxon>Flavobacterium</taxon>
    </lineage>
</organism>
<keyword evidence="1" id="KW-0472">Membrane</keyword>
<dbReference type="Proteomes" id="UP000817854">
    <property type="component" value="Unassembled WGS sequence"/>
</dbReference>
<dbReference type="PANTHER" id="PTHR34980:SF2">
    <property type="entry name" value="INNER MEMBRANE PROTEIN YHAH-RELATED"/>
    <property type="match status" value="1"/>
</dbReference>
<keyword evidence="1" id="KW-1133">Transmembrane helix</keyword>
<proteinExistence type="predicted"/>
<feature type="transmembrane region" description="Helical" evidence="1">
    <location>
        <begin position="65"/>
        <end position="86"/>
    </location>
</feature>
<evidence type="ECO:0000256" key="1">
    <source>
        <dbReference type="SAM" id="Phobius"/>
    </source>
</evidence>
<dbReference type="PANTHER" id="PTHR34980">
    <property type="entry name" value="INNER MEMBRANE PROTEIN-RELATED-RELATED"/>
    <property type="match status" value="1"/>
</dbReference>
<sequence length="139" mass="15581">MEKKEQDYNLIDWWKKVVIKNYANFNGRARRKEYWYFVLVNIIISIVLGIIDGLGGLFIGNPENGNGILGSISSLVFLVPSIAVGVRRMHDVGKSGWYLLIPIYNLILACTEGDNGKNEYGDDPKSDISEINEIGTAQE</sequence>
<protein>
    <submittedName>
        <fullName evidence="2">DUF805 domain-containing protein</fullName>
    </submittedName>
</protein>
<reference evidence="3" key="1">
    <citation type="submission" date="2019-05" db="EMBL/GenBank/DDBJ databases">
        <title>Flavobacterium profundi sp. nov., isolated from a deep-sea seamount.</title>
        <authorList>
            <person name="Zhang D.-C."/>
        </authorList>
    </citation>
    <scope>NUCLEOTIDE SEQUENCE [LARGE SCALE GENOMIC DNA]</scope>
    <source>
        <strain evidence="3">EC11</strain>
    </source>
</reference>
<dbReference type="InterPro" id="IPR008523">
    <property type="entry name" value="DUF805"/>
</dbReference>
<evidence type="ECO:0000313" key="2">
    <source>
        <dbReference type="EMBL" id="NHN26854.1"/>
    </source>
</evidence>
<accession>A0ABX0IVM8</accession>
<dbReference type="Pfam" id="PF05656">
    <property type="entry name" value="DUF805"/>
    <property type="match status" value="1"/>
</dbReference>
<dbReference type="RefSeq" id="WP_140963169.1">
    <property type="nucleotide sequence ID" value="NZ_VEVQ02000009.1"/>
</dbReference>
<keyword evidence="3" id="KW-1185">Reference proteome</keyword>
<comment type="caution">
    <text evidence="2">The sequence shown here is derived from an EMBL/GenBank/DDBJ whole genome shotgun (WGS) entry which is preliminary data.</text>
</comment>
<keyword evidence="1" id="KW-0812">Transmembrane</keyword>
<name>A0ABX0IVM8_9FLAO</name>
<gene>
    <name evidence="2" type="ORF">FIA58_014310</name>
</gene>
<reference evidence="2 3" key="3">
    <citation type="submission" date="2020-02" db="EMBL/GenBank/DDBJ databases">
        <title>Flavobacterium profundi sp. nov., isolated from a deep-sea seamount.</title>
        <authorList>
            <person name="Zhang D.-C."/>
        </authorList>
    </citation>
    <scope>NUCLEOTIDE SEQUENCE [LARGE SCALE GENOMIC DNA]</scope>
    <source>
        <strain evidence="2 3">EC11</strain>
    </source>
</reference>
<evidence type="ECO:0000313" key="3">
    <source>
        <dbReference type="Proteomes" id="UP000817854"/>
    </source>
</evidence>
<reference evidence="2 3" key="2">
    <citation type="submission" date="2019-05" db="EMBL/GenBank/DDBJ databases">
        <authorList>
            <person name="Lianzixin W."/>
        </authorList>
    </citation>
    <scope>NUCLEOTIDE SEQUENCE [LARGE SCALE GENOMIC DNA]</scope>
    <source>
        <strain evidence="2 3">EC11</strain>
    </source>
</reference>
<feature type="transmembrane region" description="Helical" evidence="1">
    <location>
        <begin position="34"/>
        <end position="59"/>
    </location>
</feature>
<dbReference type="EMBL" id="VEVQ02000009">
    <property type="protein sequence ID" value="NHN26854.1"/>
    <property type="molecule type" value="Genomic_DNA"/>
</dbReference>